<feature type="non-terminal residue" evidence="1">
    <location>
        <position position="1"/>
    </location>
</feature>
<proteinExistence type="predicted"/>
<feature type="non-terminal residue" evidence="1">
    <location>
        <position position="115"/>
    </location>
</feature>
<dbReference type="EMBL" id="JABFUD020000011">
    <property type="protein sequence ID" value="KAI5073217.1"/>
    <property type="molecule type" value="Genomic_DNA"/>
</dbReference>
<accession>A0A9D4USU9</accession>
<evidence type="ECO:0000313" key="2">
    <source>
        <dbReference type="Proteomes" id="UP000886520"/>
    </source>
</evidence>
<evidence type="ECO:0000313" key="1">
    <source>
        <dbReference type="EMBL" id="KAI5073217.1"/>
    </source>
</evidence>
<keyword evidence="2" id="KW-1185">Reference proteome</keyword>
<reference evidence="1" key="1">
    <citation type="submission" date="2021-01" db="EMBL/GenBank/DDBJ databases">
        <title>Adiantum capillus-veneris genome.</title>
        <authorList>
            <person name="Fang Y."/>
            <person name="Liao Q."/>
        </authorList>
    </citation>
    <scope>NUCLEOTIDE SEQUENCE</scope>
    <source>
        <strain evidence="1">H3</strain>
        <tissue evidence="1">Leaf</tissue>
    </source>
</reference>
<gene>
    <name evidence="1" type="ORF">GOP47_0011230</name>
</gene>
<dbReference type="OrthoDB" id="1969115at2759"/>
<dbReference type="Proteomes" id="UP000886520">
    <property type="component" value="Chromosome 11"/>
</dbReference>
<dbReference type="AlphaFoldDB" id="A0A9D4USU9"/>
<protein>
    <recommendedName>
        <fullName evidence="3">HAT C-terminal dimerisation domain-containing protein</fullName>
    </recommendedName>
</protein>
<comment type="caution">
    <text evidence="1">The sequence shown here is derived from an EMBL/GenBank/DDBJ whole genome shotgun (WGS) entry which is preliminary data.</text>
</comment>
<evidence type="ECO:0008006" key="3">
    <source>
        <dbReference type="Google" id="ProtNLM"/>
    </source>
</evidence>
<name>A0A9D4USU9_ADICA</name>
<organism evidence="1 2">
    <name type="scientific">Adiantum capillus-veneris</name>
    <name type="common">Maidenhair fern</name>
    <dbReference type="NCBI Taxonomy" id="13818"/>
    <lineage>
        <taxon>Eukaryota</taxon>
        <taxon>Viridiplantae</taxon>
        <taxon>Streptophyta</taxon>
        <taxon>Embryophyta</taxon>
        <taxon>Tracheophyta</taxon>
        <taxon>Polypodiopsida</taxon>
        <taxon>Polypodiidae</taxon>
        <taxon>Polypodiales</taxon>
        <taxon>Pteridineae</taxon>
        <taxon>Pteridaceae</taxon>
        <taxon>Vittarioideae</taxon>
        <taxon>Adiantum</taxon>
    </lineage>
</organism>
<sequence length="115" mass="13527">RDDILFFIDSRWKFMSRPIHGMVALLHPFYKTPELFHESDLLTLKDEYINDSFEEHEQLAIDAEMCKYMNNLGPLFSRQVALRPEATSCPLTWWQSYGRQGLPCLTTMALRLLSQ</sequence>